<dbReference type="InterPro" id="IPR040044">
    <property type="entry name" value="SRR1L"/>
</dbReference>
<feature type="domain" description="SRR1-like" evidence="2">
    <location>
        <begin position="77"/>
        <end position="238"/>
    </location>
</feature>
<accession>A0A310SA61</accession>
<comment type="similarity">
    <text evidence="1">Belongs to the SRR1 family.</text>
</comment>
<dbReference type="GO" id="GO:0005737">
    <property type="term" value="C:cytoplasm"/>
    <property type="evidence" value="ECO:0007669"/>
    <property type="project" value="TreeGrafter"/>
</dbReference>
<evidence type="ECO:0000256" key="1">
    <source>
        <dbReference type="ARBA" id="ARBA00009856"/>
    </source>
</evidence>
<evidence type="ECO:0000259" key="2">
    <source>
        <dbReference type="Pfam" id="PF07985"/>
    </source>
</evidence>
<dbReference type="PANTHER" id="PTHR28626:SF3">
    <property type="entry name" value="SRR1-LIKE PROTEIN"/>
    <property type="match status" value="1"/>
</dbReference>
<dbReference type="Proteomes" id="UP000250275">
    <property type="component" value="Unassembled WGS sequence"/>
</dbReference>
<protein>
    <submittedName>
        <fullName evidence="3">SRR1-like protein</fullName>
    </submittedName>
</protein>
<proteinExistence type="inferred from homology"/>
<dbReference type="Pfam" id="PF07985">
    <property type="entry name" value="SRR1"/>
    <property type="match status" value="1"/>
</dbReference>
<organism evidence="3 4">
    <name type="scientific">Eufriesea mexicana</name>
    <dbReference type="NCBI Taxonomy" id="516756"/>
    <lineage>
        <taxon>Eukaryota</taxon>
        <taxon>Metazoa</taxon>
        <taxon>Ecdysozoa</taxon>
        <taxon>Arthropoda</taxon>
        <taxon>Hexapoda</taxon>
        <taxon>Insecta</taxon>
        <taxon>Pterygota</taxon>
        <taxon>Neoptera</taxon>
        <taxon>Endopterygota</taxon>
        <taxon>Hymenoptera</taxon>
        <taxon>Apocrita</taxon>
        <taxon>Aculeata</taxon>
        <taxon>Apoidea</taxon>
        <taxon>Anthophila</taxon>
        <taxon>Apidae</taxon>
        <taxon>Eufriesea</taxon>
    </lineage>
</organism>
<dbReference type="PANTHER" id="PTHR28626">
    <property type="entry name" value="SRR1-LIKE PROTEIN"/>
    <property type="match status" value="1"/>
</dbReference>
<evidence type="ECO:0000313" key="3">
    <source>
        <dbReference type="EMBL" id="OAD51911.1"/>
    </source>
</evidence>
<dbReference type="AlphaFoldDB" id="A0A310SA61"/>
<evidence type="ECO:0000313" key="4">
    <source>
        <dbReference type="Proteomes" id="UP000250275"/>
    </source>
</evidence>
<dbReference type="GO" id="GO:0005634">
    <property type="term" value="C:nucleus"/>
    <property type="evidence" value="ECO:0007669"/>
    <property type="project" value="TreeGrafter"/>
</dbReference>
<dbReference type="EMBL" id="KQ780658">
    <property type="protein sequence ID" value="OAD51911.1"/>
    <property type="molecule type" value="Genomic_DNA"/>
</dbReference>
<gene>
    <name evidence="3" type="ORF">WN48_03826</name>
</gene>
<reference evidence="3 4" key="1">
    <citation type="submission" date="2015-07" db="EMBL/GenBank/DDBJ databases">
        <title>The genome of Eufriesea mexicana.</title>
        <authorList>
            <person name="Pan H."/>
            <person name="Kapheim K."/>
        </authorList>
    </citation>
    <scope>NUCLEOTIDE SEQUENCE [LARGE SCALE GENOMIC DNA]</scope>
    <source>
        <strain evidence="3">0111107269</strain>
        <tissue evidence="3">Whole body</tissue>
    </source>
</reference>
<feature type="non-terminal residue" evidence="3">
    <location>
        <position position="280"/>
    </location>
</feature>
<name>A0A310SA61_9HYME</name>
<keyword evidence="4" id="KW-1185">Reference proteome</keyword>
<dbReference type="InterPro" id="IPR012942">
    <property type="entry name" value="SRR1-like"/>
</dbReference>
<sequence length="280" mass="32566">MRDSEEFKLVTRRKKRISHNRTNCNLSTSSYINDDDGADLNINYESIFRKLLEAEVELKYSSFGDNIFHCLKDSLIALNASGISDILCYGLGHFSSCRSSKYQLAFLLSLKKHYDSQIYVYDPIFSSIEIKLLNELHCNVIKINEEGKRIIRDNITLVYMPHCSVHLINNFLYANWCKKLAKCILLTNSFSIVVDNLKKTNGSTLTDYVLRIQPYVTEIVLRNDFTYEEAFNDLNIHIFLDQNISTIPESFWNKREIPCYQDTEIDYLTAKQTEEIDAMN</sequence>
<dbReference type="OrthoDB" id="551431at2759"/>